<sequence>MFEAIYTKTQTDAQINAKVKEIGAGDMAKQVYDTNDNGVVDKAERLATVVRLGSANFDGSNSLSAEEMGVRPDTWVPTPEQVGAEPAFSKNNAFNKSFGSTAGTVCQGSDSRLSDSRRASNIGMGYNGNLWIDFS</sequence>
<dbReference type="AlphaFoldDB" id="A0A645FPF0"/>
<name>A0A645FPF0_9ZZZZ</name>
<comment type="caution">
    <text evidence="1">The sequence shown here is derived from an EMBL/GenBank/DDBJ whole genome shotgun (WGS) entry which is preliminary data.</text>
</comment>
<reference evidence="1" key="1">
    <citation type="submission" date="2019-08" db="EMBL/GenBank/DDBJ databases">
        <authorList>
            <person name="Kucharzyk K."/>
            <person name="Murdoch R.W."/>
            <person name="Higgins S."/>
            <person name="Loffler F."/>
        </authorList>
    </citation>
    <scope>NUCLEOTIDE SEQUENCE</scope>
</reference>
<dbReference type="EMBL" id="VSSQ01062240">
    <property type="protein sequence ID" value="MPN15462.1"/>
    <property type="molecule type" value="Genomic_DNA"/>
</dbReference>
<accession>A0A645FPF0</accession>
<organism evidence="1">
    <name type="scientific">bioreactor metagenome</name>
    <dbReference type="NCBI Taxonomy" id="1076179"/>
    <lineage>
        <taxon>unclassified sequences</taxon>
        <taxon>metagenomes</taxon>
        <taxon>ecological metagenomes</taxon>
    </lineage>
</organism>
<evidence type="ECO:0000313" key="1">
    <source>
        <dbReference type="EMBL" id="MPN15462.1"/>
    </source>
</evidence>
<gene>
    <name evidence="1" type="ORF">SDC9_162796</name>
</gene>
<proteinExistence type="predicted"/>
<protein>
    <submittedName>
        <fullName evidence="1">Uncharacterized protein</fullName>
    </submittedName>
</protein>